<dbReference type="InterPro" id="IPR001952">
    <property type="entry name" value="Alkaline_phosphatase"/>
</dbReference>
<evidence type="ECO:0000313" key="5">
    <source>
        <dbReference type="EMBL" id="ABY35742.1"/>
    </source>
</evidence>
<sequence>MLNKKRVLGLIVTLALLVATVSVTVAGTGIPELRRSSPTGNVIFLHPDGAGLNHWAAARIYWYGPDALSPWDTLPQMAAYRGHMADILTGTSNGGATTHAFGYKVEGLGSFGKDGDGDSARSILALSGYPGSIVREAINNGHPVALVNDGDIAEPGTGAFVSEVGNRNEDNEIVGQIIDGRPGFEGEHPPHIILAGGERFFLPQGTPPCTPDNINLDCYVHTDPITGAGPARTDGRNLLREFEAKGYVIVRTRAEFEALRERVNSDRRYAPYVLGLFAADDIFNDVPEERLIAAGLVDPAIDVNDKRTNLILFGSAPGTLGYNPPTVAEMADLALTIIQRCARQAGKPFIMVAEVESVDNFGNNDNAIGTLTGLKHANDLIQVTQNFQQRHRRTLILTAADSDAGGMQVGAWDPTRNVSDYNNNPTGNSAQNVRSPLDGRYGRNSPPFLSEPDAYGNRMAFAVSWVGTPDVSGGIISRAQGLNAIEMSRTFSGRFDNTDVYRLMYLTLFGRGLPSSVGQTAPSR</sequence>
<accession>A9WI51</accession>
<feature type="binding site" evidence="3">
    <location>
        <position position="48"/>
    </location>
    <ligand>
        <name>Mg(2+)</name>
        <dbReference type="ChEBI" id="CHEBI:18420"/>
    </ligand>
</feature>
<dbReference type="InParanoid" id="A9WI51"/>
<dbReference type="PANTHER" id="PTHR11596:SF5">
    <property type="entry name" value="ALKALINE PHOSPHATASE"/>
    <property type="match status" value="1"/>
</dbReference>
<keyword evidence="3" id="KW-0460">Magnesium</keyword>
<dbReference type="GO" id="GO:0004035">
    <property type="term" value="F:alkaline phosphatase activity"/>
    <property type="evidence" value="ECO:0000318"/>
    <property type="project" value="GO_Central"/>
</dbReference>
<keyword evidence="1" id="KW-0597">Phosphoprotein</keyword>
<evidence type="ECO:0000256" key="1">
    <source>
        <dbReference type="ARBA" id="ARBA00022553"/>
    </source>
</evidence>
<dbReference type="STRING" id="324602.Caur_2536"/>
<comment type="cofactor">
    <cofactor evidence="3">
        <name>Mg(2+)</name>
        <dbReference type="ChEBI" id="CHEBI:18420"/>
    </cofactor>
    <text evidence="3">Binds 1 Mg(2+) ion.</text>
</comment>
<dbReference type="Proteomes" id="UP000002008">
    <property type="component" value="Chromosome"/>
</dbReference>
<evidence type="ECO:0000256" key="2">
    <source>
        <dbReference type="PIRSR" id="PIRSR601952-1"/>
    </source>
</evidence>
<feature type="compositionally biased region" description="Polar residues" evidence="4">
    <location>
        <begin position="416"/>
        <end position="434"/>
    </location>
</feature>
<dbReference type="AlphaFoldDB" id="A9WI51"/>
<dbReference type="PANTHER" id="PTHR11596">
    <property type="entry name" value="ALKALINE PHOSPHATASE"/>
    <property type="match status" value="1"/>
</dbReference>
<evidence type="ECO:0000313" key="6">
    <source>
        <dbReference type="Proteomes" id="UP000002008"/>
    </source>
</evidence>
<dbReference type="HOGENOM" id="CLU_008539_6_1_0"/>
<dbReference type="EnsemblBacteria" id="ABY35742">
    <property type="protein sequence ID" value="ABY35742"/>
    <property type="gene ID" value="Caur_2536"/>
</dbReference>
<name>A9WI51_CHLAA</name>
<dbReference type="KEGG" id="cau:Caur_2536"/>
<comment type="cofactor">
    <cofactor evidence="3">
        <name>Zn(2+)</name>
        <dbReference type="ChEBI" id="CHEBI:29105"/>
    </cofactor>
    <text evidence="3">Binds 2 Zn(2+) ions.</text>
</comment>
<feature type="binding site" evidence="3">
    <location>
        <position position="359"/>
    </location>
    <ligand>
        <name>Zn(2+)</name>
        <dbReference type="ChEBI" id="CHEBI:29105"/>
        <label>2</label>
    </ligand>
</feature>
<dbReference type="Gene3D" id="3.40.720.10">
    <property type="entry name" value="Alkaline Phosphatase, subunit A"/>
    <property type="match status" value="1"/>
</dbReference>
<dbReference type="eggNOG" id="COG1785">
    <property type="taxonomic scope" value="Bacteria"/>
</dbReference>
<dbReference type="EMBL" id="CP000909">
    <property type="protein sequence ID" value="ABY35742.1"/>
    <property type="molecule type" value="Genomic_DNA"/>
</dbReference>
<keyword evidence="3" id="KW-0479">Metal-binding</keyword>
<feature type="binding site" evidence="3">
    <location>
        <position position="401"/>
    </location>
    <ligand>
        <name>Zn(2+)</name>
        <dbReference type="ChEBI" id="CHEBI:29105"/>
        <label>2</label>
    </ligand>
</feature>
<reference evidence="6" key="1">
    <citation type="journal article" date="2011" name="BMC Genomics">
        <title>Complete genome sequence of the filamentous anoxygenic phototrophic bacterium Chloroflexus aurantiacus.</title>
        <authorList>
            <person name="Tang K.H."/>
            <person name="Barry K."/>
            <person name="Chertkov O."/>
            <person name="Dalin E."/>
            <person name="Han C.S."/>
            <person name="Hauser L.J."/>
            <person name="Honchak B.M."/>
            <person name="Karbach L.E."/>
            <person name="Land M.L."/>
            <person name="Lapidus A."/>
            <person name="Larimer F.W."/>
            <person name="Mikhailova N."/>
            <person name="Pitluck S."/>
            <person name="Pierson B.K."/>
            <person name="Blankenship R.E."/>
        </authorList>
    </citation>
    <scope>NUCLEOTIDE SEQUENCE [LARGE SCALE GENOMIC DNA]</scope>
    <source>
        <strain evidence="6">ATCC 29366 / DSM 635 / J-10-fl</strain>
    </source>
</reference>
<organism evidence="5 6">
    <name type="scientific">Chloroflexus aurantiacus (strain ATCC 29366 / DSM 635 / J-10-fl)</name>
    <dbReference type="NCBI Taxonomy" id="324602"/>
    <lineage>
        <taxon>Bacteria</taxon>
        <taxon>Bacillati</taxon>
        <taxon>Chloroflexota</taxon>
        <taxon>Chloroflexia</taxon>
        <taxon>Chloroflexales</taxon>
        <taxon>Chloroflexineae</taxon>
        <taxon>Chloroflexaceae</taxon>
        <taxon>Chloroflexus</taxon>
    </lineage>
</organism>
<feature type="active site" description="Phosphoserine intermediate" evidence="2">
    <location>
        <position position="92"/>
    </location>
</feature>
<keyword evidence="3" id="KW-0862">Zinc</keyword>
<feature type="binding site" evidence="3">
    <location>
        <position position="48"/>
    </location>
    <ligand>
        <name>Zn(2+)</name>
        <dbReference type="ChEBI" id="CHEBI:29105"/>
        <label>2</label>
    </ligand>
</feature>
<keyword evidence="6" id="KW-1185">Reference proteome</keyword>
<gene>
    <name evidence="5" type="ordered locus">Caur_2536</name>
</gene>
<protein>
    <submittedName>
        <fullName evidence="5">Alkaline phosphatase</fullName>
    </submittedName>
</protein>
<feature type="region of interest" description="Disordered" evidence="4">
    <location>
        <begin position="408"/>
        <end position="439"/>
    </location>
</feature>
<feature type="binding site" evidence="3">
    <location>
        <position position="354"/>
    </location>
    <ligand>
        <name>Mg(2+)</name>
        <dbReference type="ChEBI" id="CHEBI:18420"/>
    </ligand>
</feature>
<dbReference type="SUPFAM" id="SSF53649">
    <property type="entry name" value="Alkaline phosphatase-like"/>
    <property type="match status" value="1"/>
</dbReference>
<evidence type="ECO:0000256" key="3">
    <source>
        <dbReference type="PIRSR" id="PIRSR601952-2"/>
    </source>
</evidence>
<proteinExistence type="predicted"/>
<dbReference type="GO" id="GO:0046872">
    <property type="term" value="F:metal ion binding"/>
    <property type="evidence" value="ECO:0007669"/>
    <property type="project" value="UniProtKB-KW"/>
</dbReference>
<dbReference type="InterPro" id="IPR017850">
    <property type="entry name" value="Alkaline_phosphatase_core_sf"/>
</dbReference>
<dbReference type="SMART" id="SM00098">
    <property type="entry name" value="alkPPc"/>
    <property type="match status" value="1"/>
</dbReference>
<dbReference type="Pfam" id="PF00245">
    <property type="entry name" value="Alk_phosphatase"/>
    <property type="match status" value="1"/>
</dbReference>
<dbReference type="RefSeq" id="WP_012258395.1">
    <property type="nucleotide sequence ID" value="NC_010175.1"/>
</dbReference>
<evidence type="ECO:0000256" key="4">
    <source>
        <dbReference type="SAM" id="MobiDB-lite"/>
    </source>
</evidence>
<dbReference type="PATRIC" id="fig|324602.8.peg.2859"/>